<proteinExistence type="predicted"/>
<evidence type="ECO:0000313" key="1">
    <source>
        <dbReference type="EMBL" id="QHS99795.1"/>
    </source>
</evidence>
<sequence length="87" mass="10233">MSDIIRIPNISKYTQEIINDELILTLKKIYLKEDTFNNICLKSSKVNECIVKCGDEIISNKNRYRSILNDIWISMPTQKSYKILHLI</sequence>
<accession>A0A6C0C516</accession>
<protein>
    <submittedName>
        <fullName evidence="1">Uncharacterized protein</fullName>
    </submittedName>
</protein>
<dbReference type="AlphaFoldDB" id="A0A6C0C516"/>
<reference evidence="1" key="1">
    <citation type="journal article" date="2020" name="Nature">
        <title>Giant virus diversity and host interactions through global metagenomics.</title>
        <authorList>
            <person name="Schulz F."/>
            <person name="Roux S."/>
            <person name="Paez-Espino D."/>
            <person name="Jungbluth S."/>
            <person name="Walsh D.A."/>
            <person name="Denef V.J."/>
            <person name="McMahon K.D."/>
            <person name="Konstantinidis K.T."/>
            <person name="Eloe-Fadrosh E.A."/>
            <person name="Kyrpides N.C."/>
            <person name="Woyke T."/>
        </authorList>
    </citation>
    <scope>NUCLEOTIDE SEQUENCE</scope>
    <source>
        <strain evidence="1">GVMAG-M-3300020187-37</strain>
    </source>
</reference>
<organism evidence="1">
    <name type="scientific">viral metagenome</name>
    <dbReference type="NCBI Taxonomy" id="1070528"/>
    <lineage>
        <taxon>unclassified sequences</taxon>
        <taxon>metagenomes</taxon>
        <taxon>organismal metagenomes</taxon>
    </lineage>
</organism>
<name>A0A6C0C516_9ZZZZ</name>
<dbReference type="EMBL" id="MN739347">
    <property type="protein sequence ID" value="QHS99795.1"/>
    <property type="molecule type" value="Genomic_DNA"/>
</dbReference>